<organism evidence="1 2">
    <name type="scientific">Azospirillum brasilense</name>
    <dbReference type="NCBI Taxonomy" id="192"/>
    <lineage>
        <taxon>Bacteria</taxon>
        <taxon>Pseudomonadati</taxon>
        <taxon>Pseudomonadota</taxon>
        <taxon>Alphaproteobacteria</taxon>
        <taxon>Rhodospirillales</taxon>
        <taxon>Azospirillaceae</taxon>
        <taxon>Azospirillum</taxon>
    </lineage>
</organism>
<evidence type="ECO:0000313" key="2">
    <source>
        <dbReference type="Proteomes" id="UP000298596"/>
    </source>
</evidence>
<protein>
    <submittedName>
        <fullName evidence="1">Uncharacterized protein</fullName>
    </submittedName>
</protein>
<accession>A0A4D8QCJ5</accession>
<name>A0A4D8QCJ5_AZOBR</name>
<dbReference type="AlphaFoldDB" id="A0A4D8QCJ5"/>
<sequence length="227" mass="25434">MLDLITTAFDTIDGASRAEILRDAIDTKAEALIAAKIRDRINIILRGRRAIREVTFSRLQCVRGPGNIREPSIDLVVCDGEATITGGACKDEGLHLIELKQYYDFDCARALKPIQPYRGLQEEITTSLTRLTAHRHPRVRSRHVIMTIVRLGPADTGATWKYTPLEKRRRLLEAMGGTDPVTAYLVVERRSPGDLTEAFPPPCATDEIDLEQIDGFKARLFWAAYTS</sequence>
<evidence type="ECO:0000313" key="1">
    <source>
        <dbReference type="EMBL" id="QCO07454.1"/>
    </source>
</evidence>
<proteinExistence type="predicted"/>
<geneLocation type="plasmid" evidence="1 2">
    <name>p7</name>
</geneLocation>
<gene>
    <name evidence="1" type="ORF">D3867_36840</name>
</gene>
<dbReference type="EMBL" id="CP032337">
    <property type="protein sequence ID" value="QCO07454.1"/>
    <property type="molecule type" value="Genomic_DNA"/>
</dbReference>
<dbReference type="Proteomes" id="UP000298596">
    <property type="component" value="Plasmid p7"/>
</dbReference>
<reference evidence="1 2" key="1">
    <citation type="submission" date="2018-09" db="EMBL/GenBank/DDBJ databases">
        <title>Whole genome based analysis of evolution and adaptive divergence in Indian and Brazilian strains of Azospirillum brasilense.</title>
        <authorList>
            <person name="Singh C."/>
            <person name="Tripathi A.K."/>
        </authorList>
    </citation>
    <scope>NUCLEOTIDE SEQUENCE [LARGE SCALE GENOMIC DNA]</scope>
    <source>
        <strain evidence="1 2">MTCC4036</strain>
        <plasmid evidence="1 2">p7</plasmid>
    </source>
</reference>
<keyword evidence="1" id="KW-0614">Plasmid</keyword>